<keyword evidence="2 6" id="KW-0812">Transmembrane</keyword>
<feature type="transmembrane region" description="Helical" evidence="6">
    <location>
        <begin position="222"/>
        <end position="242"/>
    </location>
</feature>
<feature type="transmembrane region" description="Helical" evidence="6">
    <location>
        <begin position="187"/>
        <end position="210"/>
    </location>
</feature>
<evidence type="ECO:0000256" key="1">
    <source>
        <dbReference type="ARBA" id="ARBA00004141"/>
    </source>
</evidence>
<feature type="transmembrane region" description="Helical" evidence="6">
    <location>
        <begin position="646"/>
        <end position="669"/>
    </location>
</feature>
<dbReference type="Pfam" id="PF13520">
    <property type="entry name" value="AA_permease_2"/>
    <property type="match status" value="1"/>
</dbReference>
<feature type="region of interest" description="Disordered" evidence="5">
    <location>
        <begin position="455"/>
        <end position="519"/>
    </location>
</feature>
<dbReference type="InterPro" id="IPR029485">
    <property type="entry name" value="CAT_C"/>
</dbReference>
<feature type="transmembrane region" description="Helical" evidence="6">
    <location>
        <begin position="675"/>
        <end position="693"/>
    </location>
</feature>
<evidence type="ECO:0000256" key="3">
    <source>
        <dbReference type="ARBA" id="ARBA00022989"/>
    </source>
</evidence>
<feature type="transmembrane region" description="Helical" evidence="6">
    <location>
        <begin position="361"/>
        <end position="380"/>
    </location>
</feature>
<dbReference type="GO" id="GO:0097638">
    <property type="term" value="P:L-arginine import across plasma membrane"/>
    <property type="evidence" value="ECO:0007669"/>
    <property type="project" value="TreeGrafter"/>
</dbReference>
<feature type="transmembrane region" description="Helical" evidence="6">
    <location>
        <begin position="65"/>
        <end position="86"/>
    </location>
</feature>
<evidence type="ECO:0000256" key="2">
    <source>
        <dbReference type="ARBA" id="ARBA00022692"/>
    </source>
</evidence>
<dbReference type="Gene3D" id="1.20.1740.10">
    <property type="entry name" value="Amino acid/polyamine transporter I"/>
    <property type="match status" value="2"/>
</dbReference>
<feature type="transmembrane region" description="Helical" evidence="6">
    <location>
        <begin position="162"/>
        <end position="180"/>
    </location>
</feature>
<dbReference type="FunFam" id="1.20.1740.10:FF:000010">
    <property type="entry name" value="probable cationic amino acid transporter"/>
    <property type="match status" value="1"/>
</dbReference>
<feature type="transmembrane region" description="Helical" evidence="6">
    <location>
        <begin position="30"/>
        <end position="53"/>
    </location>
</feature>
<proteinExistence type="predicted"/>
<dbReference type="EMBL" id="CAIIXF020000001">
    <property type="protein sequence ID" value="CAH1775819.1"/>
    <property type="molecule type" value="Genomic_DNA"/>
</dbReference>
<feature type="compositionally biased region" description="Low complexity" evidence="5">
    <location>
        <begin position="490"/>
        <end position="500"/>
    </location>
</feature>
<keyword evidence="8" id="KW-1185">Reference proteome</keyword>
<evidence type="ECO:0000256" key="4">
    <source>
        <dbReference type="ARBA" id="ARBA00023136"/>
    </source>
</evidence>
<evidence type="ECO:0000256" key="6">
    <source>
        <dbReference type="SAM" id="Phobius"/>
    </source>
</evidence>
<dbReference type="OrthoDB" id="3900342at2759"/>
<comment type="caution">
    <text evidence="7">The sequence shown here is derived from an EMBL/GenBank/DDBJ whole genome shotgun (WGS) entry which is preliminary data.</text>
</comment>
<feature type="transmembrane region" description="Helical" evidence="6">
    <location>
        <begin position="386"/>
        <end position="407"/>
    </location>
</feature>
<gene>
    <name evidence="7" type="ORF">OFUS_LOCUS3071</name>
</gene>
<dbReference type="InterPro" id="IPR002293">
    <property type="entry name" value="AA/rel_permease1"/>
</dbReference>
<feature type="transmembrane region" description="Helical" evidence="6">
    <location>
        <begin position="98"/>
        <end position="117"/>
    </location>
</feature>
<accession>A0A8J1TRK4</accession>
<dbReference type="GO" id="GO:0061459">
    <property type="term" value="F:L-arginine transmembrane transporter activity"/>
    <property type="evidence" value="ECO:0007669"/>
    <property type="project" value="TreeGrafter"/>
</dbReference>
<keyword evidence="3 6" id="KW-1133">Transmembrane helix</keyword>
<organism evidence="7 8">
    <name type="scientific">Owenia fusiformis</name>
    <name type="common">Polychaete worm</name>
    <dbReference type="NCBI Taxonomy" id="6347"/>
    <lineage>
        <taxon>Eukaryota</taxon>
        <taxon>Metazoa</taxon>
        <taxon>Spiralia</taxon>
        <taxon>Lophotrochozoa</taxon>
        <taxon>Annelida</taxon>
        <taxon>Polychaeta</taxon>
        <taxon>Sedentaria</taxon>
        <taxon>Canalipalpata</taxon>
        <taxon>Sabellida</taxon>
        <taxon>Oweniida</taxon>
        <taxon>Oweniidae</taxon>
        <taxon>Owenia</taxon>
    </lineage>
</organism>
<feature type="transmembrane region" description="Helical" evidence="6">
    <location>
        <begin position="589"/>
        <end position="609"/>
    </location>
</feature>
<feature type="transmembrane region" description="Helical" evidence="6">
    <location>
        <begin position="309"/>
        <end position="333"/>
    </location>
</feature>
<feature type="transmembrane region" description="Helical" evidence="6">
    <location>
        <begin position="615"/>
        <end position="637"/>
    </location>
</feature>
<evidence type="ECO:0000313" key="8">
    <source>
        <dbReference type="Proteomes" id="UP000749559"/>
    </source>
</evidence>
<evidence type="ECO:0000313" key="7">
    <source>
        <dbReference type="EMBL" id="CAH1775819.1"/>
    </source>
</evidence>
<comment type="subcellular location">
    <subcellularLocation>
        <location evidence="1">Membrane</location>
        <topology evidence="1">Multi-pass membrane protein</topology>
    </subcellularLocation>
</comment>
<dbReference type="AlphaFoldDB" id="A0A8J1TRK4"/>
<dbReference type="Pfam" id="PF13906">
    <property type="entry name" value="AA_permease_C"/>
    <property type="match status" value="1"/>
</dbReference>
<feature type="compositionally biased region" description="Basic and acidic residues" evidence="5">
    <location>
        <begin position="501"/>
        <end position="519"/>
    </location>
</feature>
<dbReference type="GO" id="GO:0000064">
    <property type="term" value="F:L-ornithine transmembrane transporter activity"/>
    <property type="evidence" value="ECO:0007669"/>
    <property type="project" value="TreeGrafter"/>
</dbReference>
<feature type="transmembrane region" description="Helical" evidence="6">
    <location>
        <begin position="263"/>
        <end position="289"/>
    </location>
</feature>
<keyword evidence="4 6" id="KW-0472">Membrane</keyword>
<name>A0A8J1TRK4_OWEFU</name>
<dbReference type="GO" id="GO:0015189">
    <property type="term" value="F:L-lysine transmembrane transporter activity"/>
    <property type="evidence" value="ECO:0007669"/>
    <property type="project" value="TreeGrafter"/>
</dbReference>
<protein>
    <submittedName>
        <fullName evidence="7">Uncharacterized protein</fullName>
    </submittedName>
</protein>
<dbReference type="Proteomes" id="UP000749559">
    <property type="component" value="Unassembled WGS sequence"/>
</dbReference>
<dbReference type="PANTHER" id="PTHR43243">
    <property type="entry name" value="INNER MEMBRANE TRANSPORTER YGJI-RELATED"/>
    <property type="match status" value="1"/>
</dbReference>
<sequence length="727" mass="79295">MLSIGRLWRAISRKKTIDPHRLQDTSLERCLSVVDLVSIGVGSSLGVGVYVLIPQIAREHAGPSVMLSFLFSAATSVLAGFCYSELAARVPRAGSSYIFCYVSVGELWSFVIGWNMILENVIGAAAVAKAWTQYFDSMLNDTIKVSLEEHAGLVAGPGMSSYPDFISMLLLLFMTILIASGSRISSIMSFVFTVLNILVIMCIVCVGIFHADRANWSASPGFFSHGFHGVVSGTALCFYAYVGVDTIATSGEEARRPTRSIPCGISISLLICFIAFFSVAAVITLMVPSSSIPLEAALPRIFGKMSVTGAQYVIAIGGLCGLTASIIGALYPLPRLIFAMARDGLIFKFLSYVSDTSKSPILAAMVSSSLSALLATLLNLPTLVELMAIGTLMAYAMTAGCVLVLRYQPEHMGLSREHQHQNIGIIHEDSTLSANTISHIQRQLSENTGLLNTPTASIKAKYNPDNNTSETTLYKRIQPQDEGEISKYGSTPDNSSSIISSKERSNSDTDTSKKHQEYPSEYKAMEIHSNNYNVDEIQCESIDEQEEAPQGSTYQRIGSSFSVSSFGSIFNTGDDYCSEATDHSKRISLAIILLILTIWIGICVVAIAGQDHTGTWWAVLLFCTLGVIIICLMSILIRQPVNKTKLIFKVPFVPFLPLTCLFLSVFFMLSLSASTWLRFGVWMFLGFVMYFGYGIRHSKEAAIDNPEIILYDVSDKQSIISNNDVAK</sequence>
<dbReference type="PANTHER" id="PTHR43243:SF105">
    <property type="entry name" value="CATIONIC AMINO ACID TRANSPORTER C-TERMINAL DOMAIN-CONTAINING PROTEIN"/>
    <property type="match status" value="1"/>
</dbReference>
<evidence type="ECO:0000256" key="5">
    <source>
        <dbReference type="SAM" id="MobiDB-lite"/>
    </source>
</evidence>
<dbReference type="GO" id="GO:0005886">
    <property type="term" value="C:plasma membrane"/>
    <property type="evidence" value="ECO:0007669"/>
    <property type="project" value="TreeGrafter"/>
</dbReference>
<reference evidence="7" key="1">
    <citation type="submission" date="2022-03" db="EMBL/GenBank/DDBJ databases">
        <authorList>
            <person name="Martin C."/>
        </authorList>
    </citation>
    <scope>NUCLEOTIDE SEQUENCE</scope>
</reference>